<dbReference type="EMBL" id="AYSV01000043">
    <property type="protein sequence ID" value="ETD72621.1"/>
    <property type="molecule type" value="Genomic_DNA"/>
</dbReference>
<dbReference type="RefSeq" id="WP_023949779.1">
    <property type="nucleotide sequence ID" value="NZ_AYSV01000043.1"/>
</dbReference>
<comment type="caution">
    <text evidence="2">The sequence shown here is derived from an EMBL/GenBank/DDBJ whole genome shotgun (WGS) entry which is preliminary data.</text>
</comment>
<dbReference type="InterPro" id="IPR010839">
    <property type="entry name" value="AtuA_N"/>
</dbReference>
<name>V8G941_9BURK</name>
<dbReference type="PATRIC" id="fig|1414851.3.peg.588"/>
<dbReference type="Proteomes" id="UP000018766">
    <property type="component" value="Unassembled WGS sequence"/>
</dbReference>
<organism evidence="2 3">
    <name type="scientific">Pelistega indica</name>
    <dbReference type="NCBI Taxonomy" id="1414851"/>
    <lineage>
        <taxon>Bacteria</taxon>
        <taxon>Pseudomonadati</taxon>
        <taxon>Pseudomonadota</taxon>
        <taxon>Betaproteobacteria</taxon>
        <taxon>Burkholderiales</taxon>
        <taxon>Alcaligenaceae</taxon>
        <taxon>Pelistega</taxon>
    </lineage>
</organism>
<evidence type="ECO:0000313" key="3">
    <source>
        <dbReference type="Proteomes" id="UP000018766"/>
    </source>
</evidence>
<reference evidence="2 3" key="1">
    <citation type="submission" date="2013-11" db="EMBL/GenBank/DDBJ databases">
        <title>Genomic analysis of Pelistega sp. HM-7.</title>
        <authorList>
            <person name="Kumbhare S.V."/>
            <person name="Shetty S.A."/>
            <person name="Sharma O."/>
            <person name="Dhotre D.P."/>
        </authorList>
    </citation>
    <scope>NUCLEOTIDE SEQUENCE [LARGE SCALE GENOMIC DNA]</scope>
    <source>
        <strain evidence="2 3">HM-7</strain>
    </source>
</reference>
<evidence type="ECO:0000259" key="1">
    <source>
        <dbReference type="Pfam" id="PF07287"/>
    </source>
</evidence>
<keyword evidence="3" id="KW-1185">Reference proteome</keyword>
<protein>
    <submittedName>
        <fullName evidence="2">ABC transporter substrate-binding protein</fullName>
    </submittedName>
</protein>
<evidence type="ECO:0000313" key="2">
    <source>
        <dbReference type="EMBL" id="ETD72621.1"/>
    </source>
</evidence>
<sequence length="445" mass="48602">MKDNKNFIRIGSGAGYSGDRIDAAIELAKYGNIDYLCFECLAERTIALAQLEKSIHPDLGYDPLLKVRMEAVLDICIQNKIKIITNMGAANPKAAAELVRNLTKKLGYEHIKIAYVTGDDVTNLIMNNDFPILERPISTKDFSDSIISANAYLGASPIVQALRSGANIVITGRVADPALFLAPIIYEFNWSFDDYHLLGKGTMIGHLLECAGQITGGYFADPPKKTIANLAHLGFPYADIFNDGNCEISKVENSGGIITTQTCTEQLLYEIHDPKKYYTPDVIADFSAVYFEEKSKNHIYATGATGQAKPDNYKVSIGYKAGYIGEGQISYGGISAFERASLAIEILKERLSQYAFEDIRFDYIGANSLFPTSPNNTFNHPEIRIRVAARSTDISLAKLIGNEVEALYTNGPAGGGGAMKSIKPVVAVLSTFIPQDIITTNVTFI</sequence>
<gene>
    <name evidence="2" type="ORF">V757_02975</name>
</gene>
<accession>V8G941</accession>
<dbReference type="AlphaFoldDB" id="V8G941"/>
<feature type="domain" description="Acyclic terpene utilisation N-terminal" evidence="1">
    <location>
        <begin position="8"/>
        <end position="443"/>
    </location>
</feature>
<proteinExistence type="predicted"/>
<dbReference type="Pfam" id="PF07287">
    <property type="entry name" value="AtuA"/>
    <property type="match status" value="1"/>
</dbReference>
<dbReference type="PANTHER" id="PTHR47472:SF1">
    <property type="entry name" value="DUF1446-DOMAIN-CONTAINING PROTEIN"/>
    <property type="match status" value="1"/>
</dbReference>
<dbReference type="PANTHER" id="PTHR47472">
    <property type="entry name" value="PROPIONYL-COA CARBOXYLASE"/>
    <property type="match status" value="1"/>
</dbReference>
<dbReference type="OrthoDB" id="9763456at2"/>